<dbReference type="RefSeq" id="WP_344537502.1">
    <property type="nucleotide sequence ID" value="NZ_BAAATM010000010.1"/>
</dbReference>
<evidence type="ECO:0000313" key="4">
    <source>
        <dbReference type="EMBL" id="GAA2534508.1"/>
    </source>
</evidence>
<gene>
    <name evidence="4" type="ORF">GCM10010423_33610</name>
</gene>
<reference evidence="4 5" key="1">
    <citation type="journal article" date="2019" name="Int. J. Syst. Evol. Microbiol.">
        <title>The Global Catalogue of Microorganisms (GCM) 10K type strain sequencing project: providing services to taxonomists for standard genome sequencing and annotation.</title>
        <authorList>
            <consortium name="The Broad Institute Genomics Platform"/>
            <consortium name="The Broad Institute Genome Sequencing Center for Infectious Disease"/>
            <person name="Wu L."/>
            <person name="Ma J."/>
        </authorList>
    </citation>
    <scope>NUCLEOTIDE SEQUENCE [LARGE SCALE GENOMIC DNA]</scope>
    <source>
        <strain evidence="4 5">JCM 6924</strain>
    </source>
</reference>
<keyword evidence="1 2" id="KW-0732">Signal</keyword>
<dbReference type="EMBL" id="BAAATM010000010">
    <property type="protein sequence ID" value="GAA2534508.1"/>
    <property type="molecule type" value="Genomic_DNA"/>
</dbReference>
<dbReference type="InterPro" id="IPR011044">
    <property type="entry name" value="Quino_amine_DH_bsu"/>
</dbReference>
<dbReference type="Proteomes" id="UP001501095">
    <property type="component" value="Unassembled WGS sequence"/>
</dbReference>
<dbReference type="Pfam" id="PF13517">
    <property type="entry name" value="FG-GAP_3"/>
    <property type="match status" value="1"/>
</dbReference>
<dbReference type="InterPro" id="IPR028994">
    <property type="entry name" value="Integrin_alpha_N"/>
</dbReference>
<dbReference type="SUPFAM" id="SSF69318">
    <property type="entry name" value="Integrin alpha N-terminal domain"/>
    <property type="match status" value="1"/>
</dbReference>
<evidence type="ECO:0000256" key="1">
    <source>
        <dbReference type="ARBA" id="ARBA00022729"/>
    </source>
</evidence>
<dbReference type="SUPFAM" id="SSF50969">
    <property type="entry name" value="YVTN repeat-like/Quinoprotein amine dehydrogenase"/>
    <property type="match status" value="1"/>
</dbReference>
<name>A0ABN3NUQ4_9ACTN</name>
<keyword evidence="5" id="KW-1185">Reference proteome</keyword>
<comment type="caution">
    <text evidence="4">The sequence shown here is derived from an EMBL/GenBank/DDBJ whole genome shotgun (WGS) entry which is preliminary data.</text>
</comment>
<feature type="signal peptide" evidence="2">
    <location>
        <begin position="1"/>
        <end position="20"/>
    </location>
</feature>
<proteinExistence type="predicted"/>
<accession>A0ABN3NUQ4</accession>
<feature type="chain" id="PRO_5046768884" description="FlgD/Vpr Ig-like domain-containing protein" evidence="2">
    <location>
        <begin position="21"/>
        <end position="1020"/>
    </location>
</feature>
<dbReference type="InterPro" id="IPR025965">
    <property type="entry name" value="FlgD/Vpr_Ig-like"/>
</dbReference>
<dbReference type="PANTHER" id="PTHR44103">
    <property type="entry name" value="PROPROTEIN CONVERTASE P"/>
    <property type="match status" value="1"/>
</dbReference>
<protein>
    <recommendedName>
        <fullName evidence="3">FlgD/Vpr Ig-like domain-containing protein</fullName>
    </recommendedName>
</protein>
<dbReference type="PANTHER" id="PTHR44103:SF1">
    <property type="entry name" value="PROPROTEIN CONVERTASE P"/>
    <property type="match status" value="1"/>
</dbReference>
<dbReference type="InterPro" id="IPR013517">
    <property type="entry name" value="FG-GAP"/>
</dbReference>
<dbReference type="Gene3D" id="2.60.40.4070">
    <property type="match status" value="1"/>
</dbReference>
<organism evidence="4 5">
    <name type="scientific">Streptomyces levis</name>
    <dbReference type="NCBI Taxonomy" id="285566"/>
    <lineage>
        <taxon>Bacteria</taxon>
        <taxon>Bacillati</taxon>
        <taxon>Actinomycetota</taxon>
        <taxon>Actinomycetes</taxon>
        <taxon>Kitasatosporales</taxon>
        <taxon>Streptomycetaceae</taxon>
        <taxon>Streptomyces</taxon>
    </lineage>
</organism>
<dbReference type="Pfam" id="PF13860">
    <property type="entry name" value="FlgD_ig"/>
    <property type="match status" value="1"/>
</dbReference>
<evidence type="ECO:0000256" key="2">
    <source>
        <dbReference type="SAM" id="SignalP"/>
    </source>
</evidence>
<evidence type="ECO:0000259" key="3">
    <source>
        <dbReference type="Pfam" id="PF13860"/>
    </source>
</evidence>
<dbReference type="Gene3D" id="2.130.10.130">
    <property type="entry name" value="Integrin alpha, N-terminal"/>
    <property type="match status" value="1"/>
</dbReference>
<feature type="domain" description="FlgD/Vpr Ig-like" evidence="3">
    <location>
        <begin position="681"/>
        <end position="742"/>
    </location>
</feature>
<evidence type="ECO:0000313" key="5">
    <source>
        <dbReference type="Proteomes" id="UP001501095"/>
    </source>
</evidence>
<sequence>MGRRALVRGATAVAVSFALAVGIGSLSAGSAHGEPVAGEVVVPATTSAVPWTSLLSAGPSGFLRYEQGRGHLWTSYAGADTVVDASGWDSYGTTASGAGTDVVARYDQSARTVTLRDMTSGEVREVALPEGHTYYSTLGSTVVTTTGKPGTDTVLHLLDLGEDGSVADRTVTGLPAGSYLWHSSLSDARGQIVRYRTGDDEFTGWLDVAQGRLTTLPYAVQAWYSLVALSSTHLVWWHDGTLFTVSRQDLTATPTSRPLTNVEQVLGLVGDTVIVSRYDASYGRNSTHLPVSRVDAVPLDGSASRTILARTSRQAMPTPDGGLLIPGGADPDQWGVWLVESAQGGGVTVRRVADADPKRAAHTVSRLTLAQGRLTTVEEDPAGEWTYLHSRDTGATGSPTAGTRVNRGRLDLLHYGQGGPRLLDTGDGRTIVSGYGTEAEAQPRVLGPAQSMPGTRIDSSRVYQTAATASGRFAALSGPWDSAGVVQTRIVDLDSGRTVYTTTEQVRALWGTTAWVSSGKNGVVAVDLLTGREGEFVSFGRGCLLNDFQAVGRWLLWNCVLDSEGLGVYDTVTKRNQTLVSGPDWEQAQLGDGFVATAEAGQLKVIDVRGETPVAHTAGNFEGLGLQSWDVDPYTGVIAQLRSDHSVRLTPSGVPVSPLVQRDATVAASADVKGGAAAWSPKWWLNKPAASWKLVIGTKAGTAVRTLTGGQARGVVAPVWNGKDGAGRLVPNGAYTWTLTVTPADGQGAALTKSGSVKLTGAAAAWRDFVGADGFGELLTLNGSGGLTYQYGTGNGTFTGKTTGSGWPTTVKAVPFGDLNGDRCNDVLVRFSNGALRAYRPGCGKAVTPSTAYTSLGTSGWTQYDVLTSPGDVSGDGRADLVARQASTGDVYLYKATSTGKLATRVKIASKWTGYKKVLGAGDLNGDGHGDLLAQDKSNELWRYDGTGAGGFKARVKVFNDWGASYTTVVGVGDLTGDGRADLVSRDTSGNAWRNNGDGKGSFGGRTRIATGWQGYKGLF</sequence>